<dbReference type="Pfam" id="PF01520">
    <property type="entry name" value="Amidase_3"/>
    <property type="match status" value="1"/>
</dbReference>
<evidence type="ECO:0000313" key="3">
    <source>
        <dbReference type="EMBL" id="AZK46701.1"/>
    </source>
</evidence>
<keyword evidence="1" id="KW-0378">Hydrolase</keyword>
<dbReference type="GO" id="GO:0008745">
    <property type="term" value="F:N-acetylmuramoyl-L-alanine amidase activity"/>
    <property type="evidence" value="ECO:0007669"/>
    <property type="project" value="InterPro"/>
</dbReference>
<dbReference type="KEGG" id="plen:EIM92_11505"/>
<reference evidence="3 4" key="1">
    <citation type="submission" date="2018-11" db="EMBL/GenBank/DDBJ databases">
        <title>Genome sequencing of Paenibacillus lentus DSM25539(T).</title>
        <authorList>
            <person name="Kook J.-K."/>
            <person name="Park S.-N."/>
            <person name="Lim Y.K."/>
        </authorList>
    </citation>
    <scope>NUCLEOTIDE SEQUENCE [LARGE SCALE GENOMIC DNA]</scope>
    <source>
        <strain evidence="3 4">DSM 25539</strain>
    </source>
</reference>
<dbReference type="Proteomes" id="UP000273145">
    <property type="component" value="Chromosome"/>
</dbReference>
<dbReference type="EMBL" id="CP034248">
    <property type="protein sequence ID" value="AZK46701.1"/>
    <property type="molecule type" value="Genomic_DNA"/>
</dbReference>
<dbReference type="Gene3D" id="3.40.630.40">
    <property type="entry name" value="Zn-dependent exopeptidases"/>
    <property type="match status" value="1"/>
</dbReference>
<dbReference type="AlphaFoldDB" id="A0A3Q8S4W3"/>
<keyword evidence="4" id="KW-1185">Reference proteome</keyword>
<dbReference type="OrthoDB" id="9763643at2"/>
<dbReference type="InterPro" id="IPR050695">
    <property type="entry name" value="N-acetylmuramoyl_amidase_3"/>
</dbReference>
<dbReference type="GO" id="GO:0030288">
    <property type="term" value="C:outer membrane-bounded periplasmic space"/>
    <property type="evidence" value="ECO:0007669"/>
    <property type="project" value="TreeGrafter"/>
</dbReference>
<dbReference type="PANTHER" id="PTHR30404">
    <property type="entry name" value="N-ACETYLMURAMOYL-L-ALANINE AMIDASE"/>
    <property type="match status" value="1"/>
</dbReference>
<dbReference type="SUPFAM" id="SSF53187">
    <property type="entry name" value="Zn-dependent exopeptidases"/>
    <property type="match status" value="1"/>
</dbReference>
<dbReference type="RefSeq" id="WP_125082748.1">
    <property type="nucleotide sequence ID" value="NZ_CP034248.1"/>
</dbReference>
<dbReference type="GO" id="GO:0009253">
    <property type="term" value="P:peptidoglycan catabolic process"/>
    <property type="evidence" value="ECO:0007669"/>
    <property type="project" value="InterPro"/>
</dbReference>
<dbReference type="PANTHER" id="PTHR30404:SF0">
    <property type="entry name" value="N-ACETYLMURAMOYL-L-ALANINE AMIDASE AMIC"/>
    <property type="match status" value="1"/>
</dbReference>
<name>A0A3Q8S4W3_9BACL</name>
<proteinExistence type="predicted"/>
<evidence type="ECO:0000259" key="2">
    <source>
        <dbReference type="SMART" id="SM00646"/>
    </source>
</evidence>
<evidence type="ECO:0000313" key="4">
    <source>
        <dbReference type="Proteomes" id="UP000273145"/>
    </source>
</evidence>
<sequence length="238" mass="25786">MTTVWIDAGHGGKDPGAVGNGLKEKDITLRISLAMKQQLEAQYADVKVLLTRTTDADVTLKERTNKANQAGANILISVHCNAGGGAGGFESFRYTSASAASKSLQDVLHNAIMTELKPYNVTDRGQKTKNLHMLRESKMPAVLTENLFIDVANDASKLKQQEVIEAIVKGHVNGIAQFLSLKPKGDIQPDPADPGKTKNWKENGREWLIANAGISPEWKATDPIDIGTLGTILSRMQK</sequence>
<dbReference type="CDD" id="cd02696">
    <property type="entry name" value="MurNAc-LAA"/>
    <property type="match status" value="1"/>
</dbReference>
<feature type="domain" description="MurNAc-LAA" evidence="2">
    <location>
        <begin position="64"/>
        <end position="176"/>
    </location>
</feature>
<evidence type="ECO:0000256" key="1">
    <source>
        <dbReference type="ARBA" id="ARBA00022801"/>
    </source>
</evidence>
<protein>
    <submittedName>
        <fullName evidence="3">N-acetylmuramoyl-L-alanine amidase</fullName>
    </submittedName>
</protein>
<organism evidence="3 4">
    <name type="scientific">Paenibacillus lentus</name>
    <dbReference type="NCBI Taxonomy" id="1338368"/>
    <lineage>
        <taxon>Bacteria</taxon>
        <taxon>Bacillati</taxon>
        <taxon>Bacillota</taxon>
        <taxon>Bacilli</taxon>
        <taxon>Bacillales</taxon>
        <taxon>Paenibacillaceae</taxon>
        <taxon>Paenibacillus</taxon>
    </lineage>
</organism>
<dbReference type="SMART" id="SM00646">
    <property type="entry name" value="Ami_3"/>
    <property type="match status" value="1"/>
</dbReference>
<dbReference type="InterPro" id="IPR002508">
    <property type="entry name" value="MurNAc-LAA_cat"/>
</dbReference>
<gene>
    <name evidence="3" type="ORF">EIM92_11505</name>
</gene>
<accession>A0A3Q8S4W3</accession>